<comment type="caution">
    <text evidence="2">The sequence shown here is derived from an EMBL/GenBank/DDBJ whole genome shotgun (WGS) entry which is preliminary data.</text>
</comment>
<dbReference type="AlphaFoldDB" id="A0ABD5PKU2"/>
<dbReference type="CDD" id="cd11523">
    <property type="entry name" value="NTP-PPase"/>
    <property type="match status" value="1"/>
</dbReference>
<protein>
    <submittedName>
        <fullName evidence="2">MazG nucleotide pyrophosphohydrolase domain-containing protein</fullName>
    </submittedName>
</protein>
<keyword evidence="3" id="KW-1185">Reference proteome</keyword>
<gene>
    <name evidence="2" type="ORF">ACFO5R_01200</name>
</gene>
<proteinExistence type="predicted"/>
<dbReference type="Proteomes" id="UP001595898">
    <property type="component" value="Unassembled WGS sequence"/>
</dbReference>
<evidence type="ECO:0000259" key="1">
    <source>
        <dbReference type="Pfam" id="PF03819"/>
    </source>
</evidence>
<organism evidence="2 3">
    <name type="scientific">Halosolutus amylolyticus</name>
    <dbReference type="NCBI Taxonomy" id="2932267"/>
    <lineage>
        <taxon>Archaea</taxon>
        <taxon>Methanobacteriati</taxon>
        <taxon>Methanobacteriota</taxon>
        <taxon>Stenosarchaea group</taxon>
        <taxon>Halobacteria</taxon>
        <taxon>Halobacteriales</taxon>
        <taxon>Natrialbaceae</taxon>
        <taxon>Halosolutus</taxon>
    </lineage>
</organism>
<reference evidence="2 3" key="1">
    <citation type="journal article" date="2019" name="Int. J. Syst. Evol. Microbiol.">
        <title>The Global Catalogue of Microorganisms (GCM) 10K type strain sequencing project: providing services to taxonomists for standard genome sequencing and annotation.</title>
        <authorList>
            <consortium name="The Broad Institute Genomics Platform"/>
            <consortium name="The Broad Institute Genome Sequencing Center for Infectious Disease"/>
            <person name="Wu L."/>
            <person name="Ma J."/>
        </authorList>
    </citation>
    <scope>NUCLEOTIDE SEQUENCE [LARGE SCALE GENOMIC DNA]</scope>
    <source>
        <strain evidence="2 3">WLHS5</strain>
    </source>
</reference>
<name>A0ABD5PKU2_9EURY</name>
<sequence>MDEQQRQVADFVEAHGLETPPAYRLLDLVSEVGELAKDANESTDYGSTPETVSIEPDEIGDALFALLAIADALEIDAEEALETAMAKYDARMDERDTPGSGT</sequence>
<dbReference type="SUPFAM" id="SSF101386">
    <property type="entry name" value="all-alpha NTP pyrophosphatases"/>
    <property type="match status" value="1"/>
</dbReference>
<dbReference type="Pfam" id="PF03819">
    <property type="entry name" value="MazG"/>
    <property type="match status" value="1"/>
</dbReference>
<dbReference type="InterPro" id="IPR004518">
    <property type="entry name" value="MazG-like_dom"/>
</dbReference>
<evidence type="ECO:0000313" key="2">
    <source>
        <dbReference type="EMBL" id="MFC4540539.1"/>
    </source>
</evidence>
<evidence type="ECO:0000313" key="3">
    <source>
        <dbReference type="Proteomes" id="UP001595898"/>
    </source>
</evidence>
<accession>A0ABD5PKU2</accession>
<dbReference type="Gene3D" id="1.10.287.1080">
    <property type="entry name" value="MazG-like"/>
    <property type="match status" value="1"/>
</dbReference>
<feature type="domain" description="NTP pyrophosphohydrolase MazG-like" evidence="1">
    <location>
        <begin position="27"/>
        <end position="93"/>
    </location>
</feature>
<dbReference type="RefSeq" id="WP_250138708.1">
    <property type="nucleotide sequence ID" value="NZ_JALIQP010000001.1"/>
</dbReference>
<dbReference type="EMBL" id="JBHSFA010000002">
    <property type="protein sequence ID" value="MFC4540539.1"/>
    <property type="molecule type" value="Genomic_DNA"/>
</dbReference>